<dbReference type="EMBL" id="VEPZ02001440">
    <property type="protein sequence ID" value="KAE8672939.1"/>
    <property type="molecule type" value="Genomic_DNA"/>
</dbReference>
<evidence type="ECO:0000313" key="2">
    <source>
        <dbReference type="Proteomes" id="UP000436088"/>
    </source>
</evidence>
<reference evidence="1" key="1">
    <citation type="submission" date="2019-09" db="EMBL/GenBank/DDBJ databases">
        <title>Draft genome information of white flower Hibiscus syriacus.</title>
        <authorList>
            <person name="Kim Y.-M."/>
        </authorList>
    </citation>
    <scope>NUCLEOTIDE SEQUENCE [LARGE SCALE GENOMIC DNA]</scope>
    <source>
        <strain evidence="1">YM2019G1</strain>
    </source>
</reference>
<accession>A0A6A2YCG8</accession>
<protein>
    <submittedName>
        <fullName evidence="1">Uncharacterized protein</fullName>
    </submittedName>
</protein>
<dbReference type="Pfam" id="PF12609">
    <property type="entry name" value="DUF3774"/>
    <property type="match status" value="1"/>
</dbReference>
<dbReference type="InterPro" id="IPR022251">
    <property type="entry name" value="DUF3774_wound-induced"/>
</dbReference>
<sequence length="97" mass="10698">MSWGAGSKVWFIAASVGAVEGSKDQEFCRCSHALRSLDQRAKNNLGSYSQAKKLSSSSSIVPSKVRDEEAKQAEESLRKVMYLTVGVLTDTEDPFYF</sequence>
<name>A0A6A2YCG8_HIBSY</name>
<organism evidence="1 2">
    <name type="scientific">Hibiscus syriacus</name>
    <name type="common">Rose of Sharon</name>
    <dbReference type="NCBI Taxonomy" id="106335"/>
    <lineage>
        <taxon>Eukaryota</taxon>
        <taxon>Viridiplantae</taxon>
        <taxon>Streptophyta</taxon>
        <taxon>Embryophyta</taxon>
        <taxon>Tracheophyta</taxon>
        <taxon>Spermatophyta</taxon>
        <taxon>Magnoliopsida</taxon>
        <taxon>eudicotyledons</taxon>
        <taxon>Gunneridae</taxon>
        <taxon>Pentapetalae</taxon>
        <taxon>rosids</taxon>
        <taxon>malvids</taxon>
        <taxon>Malvales</taxon>
        <taxon>Malvaceae</taxon>
        <taxon>Malvoideae</taxon>
        <taxon>Hibiscus</taxon>
    </lineage>
</organism>
<keyword evidence="2" id="KW-1185">Reference proteome</keyword>
<dbReference type="AlphaFoldDB" id="A0A6A2YCG8"/>
<dbReference type="Proteomes" id="UP000436088">
    <property type="component" value="Unassembled WGS sequence"/>
</dbReference>
<dbReference type="PANTHER" id="PTHR33090">
    <property type="entry name" value="DUF3774 DOMAIN PROTEIN-RELATED"/>
    <property type="match status" value="1"/>
</dbReference>
<evidence type="ECO:0000313" key="1">
    <source>
        <dbReference type="EMBL" id="KAE8672939.1"/>
    </source>
</evidence>
<proteinExistence type="predicted"/>
<gene>
    <name evidence="1" type="ORF">F3Y22_tig00111833pilonHSYRG00049</name>
</gene>
<comment type="caution">
    <text evidence="1">The sequence shown here is derived from an EMBL/GenBank/DDBJ whole genome shotgun (WGS) entry which is preliminary data.</text>
</comment>